<dbReference type="OrthoDB" id="9801622at2"/>
<name>A0A437LYJ1_9SPHN</name>
<evidence type="ECO:0000256" key="2">
    <source>
        <dbReference type="ARBA" id="ARBA00010792"/>
    </source>
</evidence>
<dbReference type="Proteomes" id="UP000282971">
    <property type="component" value="Unassembled WGS sequence"/>
</dbReference>
<feature type="transmembrane region" description="Helical" evidence="7">
    <location>
        <begin position="176"/>
        <end position="203"/>
    </location>
</feature>
<keyword evidence="3 7" id="KW-1003">Cell membrane</keyword>
<gene>
    <name evidence="9" type="ORF">EOD43_19810</name>
</gene>
<dbReference type="InterPro" id="IPR032816">
    <property type="entry name" value="VTT_dom"/>
</dbReference>
<dbReference type="RefSeq" id="WP_127745756.1">
    <property type="nucleotide sequence ID" value="NZ_SACN01000003.1"/>
</dbReference>
<evidence type="ECO:0000313" key="9">
    <source>
        <dbReference type="EMBL" id="RVT90498.1"/>
    </source>
</evidence>
<proteinExistence type="inferred from homology"/>
<accession>A0A437LYJ1</accession>
<evidence type="ECO:0000256" key="5">
    <source>
        <dbReference type="ARBA" id="ARBA00022989"/>
    </source>
</evidence>
<evidence type="ECO:0000256" key="6">
    <source>
        <dbReference type="ARBA" id="ARBA00023136"/>
    </source>
</evidence>
<reference evidence="9 10" key="1">
    <citation type="submission" date="2019-01" db="EMBL/GenBank/DDBJ databases">
        <authorList>
            <person name="Chen W.-M."/>
        </authorList>
    </citation>
    <scope>NUCLEOTIDE SEQUENCE [LARGE SCALE GENOMIC DNA]</scope>
    <source>
        <strain evidence="9 10">CCP-7</strain>
    </source>
</reference>
<protein>
    <submittedName>
        <fullName evidence="9">DedA family protein</fullName>
    </submittedName>
</protein>
<keyword evidence="6 7" id="KW-0472">Membrane</keyword>
<comment type="similarity">
    <text evidence="2 7">Belongs to the DedA family.</text>
</comment>
<evidence type="ECO:0000256" key="1">
    <source>
        <dbReference type="ARBA" id="ARBA00004651"/>
    </source>
</evidence>
<comment type="caution">
    <text evidence="9">The sequence shown here is derived from an EMBL/GenBank/DDBJ whole genome shotgun (WGS) entry which is preliminary data.</text>
</comment>
<keyword evidence="4 7" id="KW-0812">Transmembrane</keyword>
<feature type="transmembrane region" description="Helical" evidence="7">
    <location>
        <begin position="145"/>
        <end position="164"/>
    </location>
</feature>
<dbReference type="GO" id="GO:0005886">
    <property type="term" value="C:plasma membrane"/>
    <property type="evidence" value="ECO:0007669"/>
    <property type="project" value="UniProtKB-SubCell"/>
</dbReference>
<dbReference type="AlphaFoldDB" id="A0A437LYJ1"/>
<evidence type="ECO:0000256" key="7">
    <source>
        <dbReference type="RuleBase" id="RU367016"/>
    </source>
</evidence>
<dbReference type="Pfam" id="PF09335">
    <property type="entry name" value="VTT_dom"/>
    <property type="match status" value="1"/>
</dbReference>
<organism evidence="9 10">
    <name type="scientific">Sphingomonas crocodyli</name>
    <dbReference type="NCBI Taxonomy" id="1979270"/>
    <lineage>
        <taxon>Bacteria</taxon>
        <taxon>Pseudomonadati</taxon>
        <taxon>Pseudomonadota</taxon>
        <taxon>Alphaproteobacteria</taxon>
        <taxon>Sphingomonadales</taxon>
        <taxon>Sphingomonadaceae</taxon>
        <taxon>Sphingomonas</taxon>
    </lineage>
</organism>
<evidence type="ECO:0000259" key="8">
    <source>
        <dbReference type="Pfam" id="PF09335"/>
    </source>
</evidence>
<comment type="subcellular location">
    <subcellularLocation>
        <location evidence="1 7">Cell membrane</location>
        <topology evidence="1 7">Multi-pass membrane protein</topology>
    </subcellularLocation>
</comment>
<dbReference type="PANTHER" id="PTHR30353">
    <property type="entry name" value="INNER MEMBRANE PROTEIN DEDA-RELATED"/>
    <property type="match status" value="1"/>
</dbReference>
<feature type="domain" description="VTT" evidence="8">
    <location>
        <begin position="44"/>
        <end position="162"/>
    </location>
</feature>
<feature type="transmembrane region" description="Helical" evidence="7">
    <location>
        <begin position="22"/>
        <end position="47"/>
    </location>
</feature>
<dbReference type="InterPro" id="IPR032818">
    <property type="entry name" value="DedA-like"/>
</dbReference>
<dbReference type="PANTHER" id="PTHR30353:SF15">
    <property type="entry name" value="INNER MEMBRANE PROTEIN YABI"/>
    <property type="match status" value="1"/>
</dbReference>
<dbReference type="EMBL" id="SACN01000003">
    <property type="protein sequence ID" value="RVT90498.1"/>
    <property type="molecule type" value="Genomic_DNA"/>
</dbReference>
<evidence type="ECO:0000313" key="10">
    <source>
        <dbReference type="Proteomes" id="UP000282971"/>
    </source>
</evidence>
<keyword evidence="10" id="KW-1185">Reference proteome</keyword>
<sequence length="216" mass="23400">MADFVGATIDLLRAHADWAGPIAGLLCLVESLALVGMFVPAIAIMLMVGGLIGLGVLPFWSIFFWSIVGSVAGDAISYWLGQLVGRSAFRRWPLNRERAAMARARIFFRHYGFWAIILGRFFGPIRATIPIVAGAMSMSARAFQAANLISALLWVSLMLAPGILSSGGQRDVDDRAIAELMVMVGGVAIVGMAIPAVVGFTALRQRRRRKRERAAR</sequence>
<evidence type="ECO:0000256" key="3">
    <source>
        <dbReference type="ARBA" id="ARBA00022475"/>
    </source>
</evidence>
<feature type="transmembrane region" description="Helical" evidence="7">
    <location>
        <begin position="111"/>
        <end position="133"/>
    </location>
</feature>
<keyword evidence="5 7" id="KW-1133">Transmembrane helix</keyword>
<evidence type="ECO:0000256" key="4">
    <source>
        <dbReference type="ARBA" id="ARBA00022692"/>
    </source>
</evidence>